<organism evidence="5 6">
    <name type="scientific">Pristionchus pacificus</name>
    <name type="common">Parasitic nematode worm</name>
    <dbReference type="NCBI Taxonomy" id="54126"/>
    <lineage>
        <taxon>Eukaryota</taxon>
        <taxon>Metazoa</taxon>
        <taxon>Ecdysozoa</taxon>
        <taxon>Nematoda</taxon>
        <taxon>Chromadorea</taxon>
        <taxon>Rhabditida</taxon>
        <taxon>Rhabditina</taxon>
        <taxon>Diplogasteromorpha</taxon>
        <taxon>Diplogasteroidea</taxon>
        <taxon>Neodiplogasteridae</taxon>
        <taxon>Pristionchus</taxon>
    </lineage>
</organism>
<dbReference type="PANTHER" id="PTHR13014:SF3">
    <property type="entry name" value="LARGE RIBOSOMAL SUBUNIT PROTEIN ML65"/>
    <property type="match status" value="1"/>
</dbReference>
<evidence type="ECO:0000313" key="5">
    <source>
        <dbReference type="EnsemblMetazoa" id="PPA07393.1"/>
    </source>
</evidence>
<keyword evidence="3" id="KW-0496">Mitochondrion</keyword>
<dbReference type="GO" id="GO:0016787">
    <property type="term" value="F:hydrolase activity"/>
    <property type="evidence" value="ECO:0007669"/>
    <property type="project" value="InterPro"/>
</dbReference>
<comment type="subcellular location">
    <subcellularLocation>
        <location evidence="1">Mitochondrion</location>
    </subcellularLocation>
</comment>
<gene>
    <name evidence="5" type="primary">WBGene00096947</name>
</gene>
<dbReference type="GO" id="GO:0005762">
    <property type="term" value="C:mitochondrial large ribosomal subunit"/>
    <property type="evidence" value="ECO:0000318"/>
    <property type="project" value="GO_Central"/>
</dbReference>
<keyword evidence="2" id="KW-0689">Ribosomal protein</keyword>
<accession>A0A2A6B821</accession>
<dbReference type="GO" id="GO:0003735">
    <property type="term" value="F:structural constituent of ribosome"/>
    <property type="evidence" value="ECO:0007669"/>
    <property type="project" value="InterPro"/>
</dbReference>
<keyword evidence="6" id="KW-1185">Reference proteome</keyword>
<keyword evidence="4" id="KW-0687">Ribonucleoprotein</keyword>
<dbReference type="AlphaFoldDB" id="A0A2A6B821"/>
<evidence type="ECO:0000256" key="4">
    <source>
        <dbReference type="ARBA" id="ARBA00023274"/>
    </source>
</evidence>
<evidence type="ECO:0000256" key="2">
    <source>
        <dbReference type="ARBA" id="ARBA00022980"/>
    </source>
</evidence>
<dbReference type="Pfam" id="PF00149">
    <property type="entry name" value="Metallophos"/>
    <property type="match status" value="1"/>
</dbReference>
<protein>
    <submittedName>
        <fullName evidence="5">Mrps-30</fullName>
    </submittedName>
</protein>
<dbReference type="PANTHER" id="PTHR13014">
    <property type="entry name" value="MITOCHONDRIAL 28S RIBOSOMAL PROTEIN S30/P52 PRO-APOTOTIC PROTEIN"/>
    <property type="match status" value="1"/>
</dbReference>
<dbReference type="InterPro" id="IPR039982">
    <property type="entry name" value="Ribosomal_mL65"/>
</dbReference>
<proteinExistence type="predicted"/>
<reference evidence="5" key="2">
    <citation type="submission" date="2022-06" db="UniProtKB">
        <authorList>
            <consortium name="EnsemblMetazoa"/>
        </authorList>
    </citation>
    <scope>IDENTIFICATION</scope>
    <source>
        <strain evidence="5">PS312</strain>
    </source>
</reference>
<name>A0A2A6B821_PRIPA</name>
<dbReference type="InterPro" id="IPR004843">
    <property type="entry name" value="Calcineurin-like_PHP"/>
</dbReference>
<dbReference type="EnsemblMetazoa" id="PPA07393.1">
    <property type="protein sequence ID" value="PPA07393.1"/>
    <property type="gene ID" value="WBGene00096947"/>
</dbReference>
<dbReference type="InterPro" id="IPR010793">
    <property type="entry name" value="Ribosomal_mL37/mL65"/>
</dbReference>
<reference evidence="6" key="1">
    <citation type="journal article" date="2008" name="Nat. Genet.">
        <title>The Pristionchus pacificus genome provides a unique perspective on nematode lifestyle and parasitism.</title>
        <authorList>
            <person name="Dieterich C."/>
            <person name="Clifton S.W."/>
            <person name="Schuster L.N."/>
            <person name="Chinwalla A."/>
            <person name="Delehaunty K."/>
            <person name="Dinkelacker I."/>
            <person name="Fulton L."/>
            <person name="Fulton R."/>
            <person name="Godfrey J."/>
            <person name="Minx P."/>
            <person name="Mitreva M."/>
            <person name="Roeseler W."/>
            <person name="Tian H."/>
            <person name="Witte H."/>
            <person name="Yang S.P."/>
            <person name="Wilson R.K."/>
            <person name="Sommer R.J."/>
        </authorList>
    </citation>
    <scope>NUCLEOTIDE SEQUENCE [LARGE SCALE GENOMIC DNA]</scope>
    <source>
        <strain evidence="6">PS312</strain>
    </source>
</reference>
<evidence type="ECO:0000256" key="3">
    <source>
        <dbReference type="ARBA" id="ARBA00023128"/>
    </source>
</evidence>
<dbReference type="Pfam" id="PF07147">
    <property type="entry name" value="PDCD9"/>
    <property type="match status" value="1"/>
</dbReference>
<sequence>MNFPMHRGIRPAARLIPSVRFSSTAVTETGVAVSVVEPPPPPTTTLHDAAKIKPAFNRKVHRIHTSKHMLQDEFLNAGDLTDSARLYDYKRTGEIAASLTNIVERIAFVSPYERPWTAAERTWRRDWHPALVAPRKAWALPAVPAHFDVLNFYKYITKTHVEQGKLDELYKDLHLPTRTFKELTRASLRANLESTAFDSEADRTSALLATLLDDAVLSLVKARPQLAEQRISYKSKSEAFWVRGGFSFLYDHQEFNEVEVTQKIWNNQKYTGDDRRKLGELAFVHRDELAASVRSVKGLEPMMRESESTDVFWKLDEGKLKDELYSPRVANREMCSRVEAESHQHTVLAVKSLAGLPERITEHWRMRGEEAKETALECATAQAVATAFANLTATAHTQGFTQYNDVDAPLTTQLVLSDGRNFYFAVAQLNTLAINVELKDFPNPRHNSLRIEGPFPLYDEVNDGRFVYERKEFGLALLEYYSELGRDVDEAPMRDASSTVSMMKWPLQSLRNLLLTFPILLVAIVFWNEYLVYYVKIGLTCRWPEGAEEDPFRVFMVSDTHLLGRFRGHWVDKLKREWQMHRSYQTARQLLQPEVAFFLGDLFDEGQWSNNFLLAEYADRFEDLFSCESTKMVVLPGNHDLGFHYASA</sequence>
<dbReference type="Gene3D" id="3.60.21.10">
    <property type="match status" value="1"/>
</dbReference>
<dbReference type="GO" id="GO:0006412">
    <property type="term" value="P:translation"/>
    <property type="evidence" value="ECO:0007669"/>
    <property type="project" value="InterPro"/>
</dbReference>
<accession>A0A8R1YAX2</accession>
<evidence type="ECO:0000313" key="6">
    <source>
        <dbReference type="Proteomes" id="UP000005239"/>
    </source>
</evidence>
<dbReference type="SUPFAM" id="SSF56300">
    <property type="entry name" value="Metallo-dependent phosphatases"/>
    <property type="match status" value="1"/>
</dbReference>
<evidence type="ECO:0000256" key="1">
    <source>
        <dbReference type="ARBA" id="ARBA00004173"/>
    </source>
</evidence>
<dbReference type="Proteomes" id="UP000005239">
    <property type="component" value="Unassembled WGS sequence"/>
</dbReference>
<dbReference type="InterPro" id="IPR029052">
    <property type="entry name" value="Metallo-depent_PP-like"/>
</dbReference>